<dbReference type="OrthoDB" id="3576221at2"/>
<feature type="region of interest" description="Disordered" evidence="1">
    <location>
        <begin position="58"/>
        <end position="81"/>
    </location>
</feature>
<comment type="caution">
    <text evidence="3">The sequence shown here is derived from an EMBL/GenBank/DDBJ whole genome shotgun (WGS) entry which is preliminary data.</text>
</comment>
<evidence type="ECO:0000256" key="2">
    <source>
        <dbReference type="SAM" id="Phobius"/>
    </source>
</evidence>
<protein>
    <submittedName>
        <fullName evidence="3">Uncharacterized protein</fullName>
    </submittedName>
</protein>
<organism evidence="3 4">
    <name type="scientific">Pseudonocardia kunmingensis</name>
    <dbReference type="NCBI Taxonomy" id="630975"/>
    <lineage>
        <taxon>Bacteria</taxon>
        <taxon>Bacillati</taxon>
        <taxon>Actinomycetota</taxon>
        <taxon>Actinomycetes</taxon>
        <taxon>Pseudonocardiales</taxon>
        <taxon>Pseudonocardiaceae</taxon>
        <taxon>Pseudonocardia</taxon>
    </lineage>
</organism>
<keyword evidence="2" id="KW-1133">Transmembrane helix</keyword>
<dbReference type="AlphaFoldDB" id="A0A543DL20"/>
<keyword evidence="2" id="KW-0472">Membrane</keyword>
<accession>A0A543DL20</accession>
<evidence type="ECO:0000313" key="3">
    <source>
        <dbReference type="EMBL" id="TQM09945.1"/>
    </source>
</evidence>
<dbReference type="RefSeq" id="WP_142058445.1">
    <property type="nucleotide sequence ID" value="NZ_VFPA01000003.1"/>
</dbReference>
<dbReference type="Proteomes" id="UP000315677">
    <property type="component" value="Unassembled WGS sequence"/>
</dbReference>
<evidence type="ECO:0000256" key="1">
    <source>
        <dbReference type="SAM" id="MobiDB-lite"/>
    </source>
</evidence>
<feature type="transmembrane region" description="Helical" evidence="2">
    <location>
        <begin position="12"/>
        <end position="35"/>
    </location>
</feature>
<gene>
    <name evidence="3" type="ORF">FB558_5723</name>
</gene>
<feature type="transmembrane region" description="Helical" evidence="2">
    <location>
        <begin position="87"/>
        <end position="107"/>
    </location>
</feature>
<proteinExistence type="predicted"/>
<name>A0A543DL20_9PSEU</name>
<keyword evidence="4" id="KW-1185">Reference proteome</keyword>
<keyword evidence="2" id="KW-0812">Transmembrane</keyword>
<sequence>MDIRTIVTKGSAVGVVRLVLLTLAAAGFLAMHGIAATDPVAGHLSPMDAPLTASHGAPAVAHAHDDRAAATTASAPLPGHGSHEHDDMAACLFVLLTVIAGVMMYALGIPVRRTTPVAQASDRQGRGPPRPPPRPVFLTLCVFRL</sequence>
<dbReference type="EMBL" id="VFPA01000003">
    <property type="protein sequence ID" value="TQM09945.1"/>
    <property type="molecule type" value="Genomic_DNA"/>
</dbReference>
<reference evidence="3 4" key="1">
    <citation type="submission" date="2019-06" db="EMBL/GenBank/DDBJ databases">
        <title>Sequencing the genomes of 1000 actinobacteria strains.</title>
        <authorList>
            <person name="Klenk H.-P."/>
        </authorList>
    </citation>
    <scope>NUCLEOTIDE SEQUENCE [LARGE SCALE GENOMIC DNA]</scope>
    <source>
        <strain evidence="3 4">DSM 45301</strain>
    </source>
</reference>
<evidence type="ECO:0000313" key="4">
    <source>
        <dbReference type="Proteomes" id="UP000315677"/>
    </source>
</evidence>